<name>A0ABT6PU52_9PSEU</name>
<evidence type="ECO:0000256" key="3">
    <source>
        <dbReference type="ARBA" id="ARBA00022516"/>
    </source>
</evidence>
<keyword evidence="4" id="KW-0436">Ligase</keyword>
<evidence type="ECO:0000256" key="1">
    <source>
        <dbReference type="ARBA" id="ARBA00001953"/>
    </source>
</evidence>
<dbReference type="SUPFAM" id="SSF51230">
    <property type="entry name" value="Single hybrid motif"/>
    <property type="match status" value="1"/>
</dbReference>
<organism evidence="17 18">
    <name type="scientific">Saccharopolyspora ipomoeae</name>
    <dbReference type="NCBI Taxonomy" id="3042027"/>
    <lineage>
        <taxon>Bacteria</taxon>
        <taxon>Bacillati</taxon>
        <taxon>Actinomycetota</taxon>
        <taxon>Actinomycetes</taxon>
        <taxon>Pseudonocardiales</taxon>
        <taxon>Pseudonocardiaceae</taxon>
        <taxon>Saccharopolyspora</taxon>
    </lineage>
</organism>
<accession>A0ABT6PU52</accession>
<protein>
    <recommendedName>
        <fullName evidence="2">biotin carboxylase</fullName>
        <ecNumber evidence="2">6.3.4.14</ecNumber>
    </recommendedName>
</protein>
<feature type="domain" description="Lipoyl-binding" evidence="13">
    <location>
        <begin position="581"/>
        <end position="657"/>
    </location>
</feature>
<dbReference type="CDD" id="cd06850">
    <property type="entry name" value="biotinyl_domain"/>
    <property type="match status" value="1"/>
</dbReference>
<keyword evidence="9" id="KW-0275">Fatty acid biosynthesis</keyword>
<keyword evidence="8" id="KW-0443">Lipid metabolism</keyword>
<dbReference type="InterPro" id="IPR005481">
    <property type="entry name" value="BC-like_N"/>
</dbReference>
<dbReference type="InterPro" id="IPR011763">
    <property type="entry name" value="COA_CT_C"/>
</dbReference>
<feature type="domain" description="ATP-grasp" evidence="14">
    <location>
        <begin position="125"/>
        <end position="323"/>
    </location>
</feature>
<keyword evidence="6" id="KW-0276">Fatty acid metabolism</keyword>
<evidence type="ECO:0000256" key="7">
    <source>
        <dbReference type="ARBA" id="ARBA00022840"/>
    </source>
</evidence>
<dbReference type="EMBL" id="JASAOF010000017">
    <property type="protein sequence ID" value="MDI2031402.1"/>
    <property type="molecule type" value="Genomic_DNA"/>
</dbReference>
<dbReference type="Proteomes" id="UP001237595">
    <property type="component" value="Unassembled WGS sequence"/>
</dbReference>
<evidence type="ECO:0000313" key="17">
    <source>
        <dbReference type="EMBL" id="MDI2031402.1"/>
    </source>
</evidence>
<dbReference type="InterPro" id="IPR011761">
    <property type="entry name" value="ATP-grasp"/>
</dbReference>
<evidence type="ECO:0000256" key="8">
    <source>
        <dbReference type="ARBA" id="ARBA00023098"/>
    </source>
</evidence>
<evidence type="ECO:0000256" key="11">
    <source>
        <dbReference type="PROSITE-ProRule" id="PRU00409"/>
    </source>
</evidence>
<evidence type="ECO:0000256" key="6">
    <source>
        <dbReference type="ARBA" id="ARBA00022832"/>
    </source>
</evidence>
<evidence type="ECO:0000259" key="13">
    <source>
        <dbReference type="PROSITE" id="PS50968"/>
    </source>
</evidence>
<feature type="compositionally biased region" description="Low complexity" evidence="12">
    <location>
        <begin position="667"/>
        <end position="683"/>
    </location>
</feature>
<evidence type="ECO:0000256" key="9">
    <source>
        <dbReference type="ARBA" id="ARBA00023160"/>
    </source>
</evidence>
<evidence type="ECO:0000313" key="18">
    <source>
        <dbReference type="Proteomes" id="UP001237595"/>
    </source>
</evidence>
<comment type="caution">
    <text evidence="17">The sequence shown here is derived from an EMBL/GenBank/DDBJ whole genome shotgun (WGS) entry which is preliminary data.</text>
</comment>
<dbReference type="InterPro" id="IPR005482">
    <property type="entry name" value="Biotin_COase_C"/>
</dbReference>
<dbReference type="PANTHER" id="PTHR18866:SF33">
    <property type="entry name" value="METHYLCROTONOYL-COA CARBOXYLASE SUBUNIT ALPHA, MITOCHONDRIAL-RELATED"/>
    <property type="match status" value="1"/>
</dbReference>
<dbReference type="SUPFAM" id="SSF51246">
    <property type="entry name" value="Rudiment single hybrid motif"/>
    <property type="match status" value="1"/>
</dbReference>
<dbReference type="InterPro" id="IPR011053">
    <property type="entry name" value="Single_hybrid_motif"/>
</dbReference>
<evidence type="ECO:0000259" key="15">
    <source>
        <dbReference type="PROSITE" id="PS50979"/>
    </source>
</evidence>
<keyword evidence="10" id="KW-0092">Biotin</keyword>
<dbReference type="Pfam" id="PF02785">
    <property type="entry name" value="Biotin_carb_C"/>
    <property type="match status" value="1"/>
</dbReference>
<dbReference type="PROSITE" id="PS00866">
    <property type="entry name" value="CPSASE_1"/>
    <property type="match status" value="1"/>
</dbReference>
<dbReference type="PROSITE" id="PS00867">
    <property type="entry name" value="CPSASE_2"/>
    <property type="match status" value="1"/>
</dbReference>
<dbReference type="Pfam" id="PF00289">
    <property type="entry name" value="Biotin_carb_N"/>
    <property type="match status" value="1"/>
</dbReference>
<dbReference type="Pfam" id="PF00364">
    <property type="entry name" value="Biotin_lipoyl"/>
    <property type="match status" value="1"/>
</dbReference>
<dbReference type="Gene3D" id="3.90.226.10">
    <property type="entry name" value="2-enoyl-CoA Hydratase, Chain A, domain 1"/>
    <property type="match status" value="2"/>
</dbReference>
<sequence>MFRRVAIVNRGEAAMRLIHAVREVEAETGDRIETVALHTDADRAAAFVREADVTYDLGLARDRPYLDMAVLERALTETGADAAWVGWGFVAEDPAFAELCDKLGVTFIGPSAEAMRRLGDKIGAKLLAEEVGVPVAPWSRGEVADLDSAIRSAGEIGYPLMLKATAGGGGRGIRVIHDEAELTEAYERTRLEAERAFGSGAVFLERLVTGARHVEVQVIADGQGTAWALGVRDCSVQRRNQKIIEESASPVLSAEQARELKESAERLAVAVDYRGACTVEFLYHPGERLFAFLEVNTRLQVEHPITEATTGVDLVKYQLHVASGGKLEGEPPAESGHAIEARLNAEDPERDFAPSPGKIVRLDFPAGPGIRVDTGVGEGDTIPADFDSMIAKIIAVGRDRDEALGRLRRAMAQTTVIVAGGATNKSFVLDLLDRPEVIDGSADTGWIDRVRAEGELQADRHSAIALAAAGIDAYEDAELVERQRFFAAAHGGRPQAQHESGRPLEFKLRGAGYRVQVARVGHERFRIGISAGNGSAVHTADVEIERFDAHVRQLTVNGQRFRVVTDTHGPVCLAEVDGVAHRVSRDEGGVLRSPAPALVVATPLEVGAEVEEGAPVLVLESMKMETVLRAPFRAKLRECLVRTGSQVETGAPLLRLEPLGDSDDAAEQTTTDTTDLELPSTPDGLGAAERAERNRQDLRSMLLGFDVDPQDERRVLNDYLRAREELVEAGNRPLAEEIELLEVFADLSELSRNRPVGEETAADSRVHSPREYFHTYLQSLDVERAGLSETFQGRLTRVLGHYGVTDLDRTPELEEAVFRIFLAQQRASSDEAAVATLLRQWLAEAPPSGAQRQAAGLAMEHLVAATQVRFPALCDLARTVAFRWFAQPMLRRHRAEVYAGVRKHLRHLDENPDAPDRAERISAMVSSAEPLVRLVGQRIGRPGTDPAPLLEVLARRYYGNRELDEVRAFEAAGCTFVSAEHRGAGSRVVSTAVDFAALPDVVRAIGELAADSDLVADVYLVWDGQPDDTDAMAARLGEVLTAQQLPAAVNRITTTVAGPSGAVMHHHFTFRPSVDGFAEERLIRGLHPLIADRMQLERLREFDLTRLPSSDEEVYLFRCVAPENPADERLVALAQVRDLTPLREDDGRLVALPAAEGVLTACLDAIRKAQKPNGKKRAGTNRIVVYVWPPNELSLDELDVVAQRVLPTAAGAGLEEVLFLVRQRDAETGELAEVAVRIGSKPGSGVRISVEEPSTEPIKPLDSYRQKVLRAENRGTTYPYELTGMLAGASGSFVEHDLDDSGVLVPVDRPKGQNSAAIVAGVVSTPTTLHPEGVKRVVLLGDPTKALGALSEPECSRVIAAIDLAEEMGVPLEWFALSAGARISMSSGTENMDWVAAALKRIVRFTQDGGEINVVVAGINVGAQPYWNAEATMLMHTKGILVMTPDSAMVLTGKQSLDFSGGVSAEDNFGIGGYDRVMGPNGQAQYWAPNLGAAAEVLMAHYEHTYVAPGESGPRSAGTSDPVERDISSFPHELAGSDFTTVGEIFSTTANPDRKKSFDIRTVMRAVADQDHEVLERWAGMADADTAVVQDAHLGGQPVCLLGIESQSVARRGFPPTDGPDTYTSGTLFPRSSKKVARAINAASGNRPLVVLANLSGFDGSPESMRKLQLEYGAEIGRAIVNFDGPIVFCVISRYHGGAFVVFSKALNPNMTVLAVEGSYASVIGGAPAAAVVFAGDVNERTANDPRVRELDELVANAEGPERAAQSLKLADVRAEVRAEKLSEVAAEFDRVHSIQRAVEVGSVDAIVTAAELRPSIINAITTHLS</sequence>
<dbReference type="InterPro" id="IPR000089">
    <property type="entry name" value="Biotin_lipoyl"/>
</dbReference>
<evidence type="ECO:0000259" key="16">
    <source>
        <dbReference type="PROSITE" id="PS50989"/>
    </source>
</evidence>
<reference evidence="17 18" key="1">
    <citation type="submission" date="2023-04" db="EMBL/GenBank/DDBJ databases">
        <title>Draft genome sequence of Saccharopolyspora sp. TS4A08 isolated from sweet potato rhizospheric soil.</title>
        <authorList>
            <person name="Suksaard P."/>
            <person name="Duangmal K."/>
        </authorList>
    </citation>
    <scope>NUCLEOTIDE SEQUENCE [LARGE SCALE GENOMIC DNA]</scope>
    <source>
        <strain evidence="17 18">TS4A08</strain>
    </source>
</reference>
<dbReference type="SMART" id="SM00878">
    <property type="entry name" value="Biotin_carb_C"/>
    <property type="match status" value="1"/>
</dbReference>
<feature type="domain" description="Biotin carboxylation" evidence="15">
    <location>
        <begin position="1"/>
        <end position="452"/>
    </location>
</feature>
<dbReference type="InterPro" id="IPR029045">
    <property type="entry name" value="ClpP/crotonase-like_dom_sf"/>
</dbReference>
<dbReference type="Gene3D" id="2.40.50.100">
    <property type="match status" value="1"/>
</dbReference>
<dbReference type="SUPFAM" id="SSF52096">
    <property type="entry name" value="ClpP/crotonase"/>
    <property type="match status" value="2"/>
</dbReference>
<dbReference type="PROSITE" id="PS50979">
    <property type="entry name" value="BC"/>
    <property type="match status" value="1"/>
</dbReference>
<evidence type="ECO:0000256" key="2">
    <source>
        <dbReference type="ARBA" id="ARBA00013263"/>
    </source>
</evidence>
<evidence type="ECO:0000256" key="12">
    <source>
        <dbReference type="SAM" id="MobiDB-lite"/>
    </source>
</evidence>
<evidence type="ECO:0000259" key="14">
    <source>
        <dbReference type="PROSITE" id="PS50975"/>
    </source>
</evidence>
<dbReference type="InterPro" id="IPR013537">
    <property type="entry name" value="AcCoA_COase_cen"/>
</dbReference>
<dbReference type="Gene3D" id="3.30.470.20">
    <property type="entry name" value="ATP-grasp fold, B domain"/>
    <property type="match status" value="1"/>
</dbReference>
<keyword evidence="3" id="KW-0444">Lipid biosynthesis</keyword>
<keyword evidence="5 11" id="KW-0547">Nucleotide-binding</keyword>
<proteinExistence type="predicted"/>
<dbReference type="InterPro" id="IPR016185">
    <property type="entry name" value="PreATP-grasp_dom_sf"/>
</dbReference>
<dbReference type="SUPFAM" id="SSF52440">
    <property type="entry name" value="PreATP-grasp domain"/>
    <property type="match status" value="1"/>
</dbReference>
<dbReference type="EC" id="6.3.4.14" evidence="2"/>
<gene>
    <name evidence="17" type="ORF">QFW96_22430</name>
</gene>
<dbReference type="InterPro" id="IPR011054">
    <property type="entry name" value="Rudment_hybrid_motif"/>
</dbReference>
<dbReference type="RefSeq" id="WP_281457681.1">
    <property type="nucleotide sequence ID" value="NZ_JASAOF010000017.1"/>
</dbReference>
<evidence type="ECO:0000256" key="5">
    <source>
        <dbReference type="ARBA" id="ARBA00022741"/>
    </source>
</evidence>
<dbReference type="PROSITE" id="PS50975">
    <property type="entry name" value="ATP_GRASP"/>
    <property type="match status" value="1"/>
</dbReference>
<comment type="cofactor">
    <cofactor evidence="1">
        <name>biotin</name>
        <dbReference type="ChEBI" id="CHEBI:57586"/>
    </cofactor>
</comment>
<dbReference type="PANTHER" id="PTHR18866">
    <property type="entry name" value="CARBOXYLASE:PYRUVATE/ACETYL-COA/PROPIONYL-COA CARBOXYLASE"/>
    <property type="match status" value="1"/>
</dbReference>
<dbReference type="InterPro" id="IPR011764">
    <property type="entry name" value="Biotin_carboxylation_dom"/>
</dbReference>
<dbReference type="Pfam" id="PF01039">
    <property type="entry name" value="Carboxyl_trans"/>
    <property type="match status" value="1"/>
</dbReference>
<dbReference type="PROSITE" id="PS50989">
    <property type="entry name" value="COA_CT_CTER"/>
    <property type="match status" value="1"/>
</dbReference>
<keyword evidence="7 11" id="KW-0067">ATP-binding</keyword>
<dbReference type="PROSITE" id="PS50968">
    <property type="entry name" value="BIOTINYL_LIPOYL"/>
    <property type="match status" value="1"/>
</dbReference>
<dbReference type="InterPro" id="IPR034733">
    <property type="entry name" value="AcCoA_carboxyl_beta"/>
</dbReference>
<dbReference type="Pfam" id="PF02786">
    <property type="entry name" value="CPSase_L_D2"/>
    <property type="match status" value="1"/>
</dbReference>
<feature type="domain" description="CoA carboxyltransferase C-terminal" evidence="16">
    <location>
        <begin position="1544"/>
        <end position="1826"/>
    </location>
</feature>
<evidence type="ECO:0000256" key="4">
    <source>
        <dbReference type="ARBA" id="ARBA00022598"/>
    </source>
</evidence>
<dbReference type="InterPro" id="IPR005479">
    <property type="entry name" value="CPAse_ATP-bd"/>
</dbReference>
<feature type="region of interest" description="Disordered" evidence="12">
    <location>
        <begin position="656"/>
        <end position="687"/>
    </location>
</feature>
<evidence type="ECO:0000256" key="10">
    <source>
        <dbReference type="ARBA" id="ARBA00023267"/>
    </source>
</evidence>
<dbReference type="SUPFAM" id="SSF56059">
    <property type="entry name" value="Glutathione synthetase ATP-binding domain-like"/>
    <property type="match status" value="1"/>
</dbReference>
<dbReference type="InterPro" id="IPR050856">
    <property type="entry name" value="Biotin_carboxylase_complex"/>
</dbReference>
<keyword evidence="18" id="KW-1185">Reference proteome</keyword>
<dbReference type="Pfam" id="PF08326">
    <property type="entry name" value="ACC_central"/>
    <property type="match status" value="1"/>
</dbReference>